<dbReference type="CDD" id="cd09603">
    <property type="entry name" value="M1_APN_like"/>
    <property type="match status" value="1"/>
</dbReference>
<dbReference type="GO" id="GO:0008270">
    <property type="term" value="F:zinc ion binding"/>
    <property type="evidence" value="ECO:0007669"/>
    <property type="project" value="InterPro"/>
</dbReference>
<dbReference type="InterPro" id="IPR014782">
    <property type="entry name" value="Peptidase_M1_dom"/>
</dbReference>
<evidence type="ECO:0000256" key="2">
    <source>
        <dbReference type="PIRSR" id="PIRSR634015-3"/>
    </source>
</evidence>
<dbReference type="Pfam" id="PF13715">
    <property type="entry name" value="CarbopepD_reg_2"/>
    <property type="match status" value="1"/>
</dbReference>
<reference evidence="5 6" key="1">
    <citation type="submission" date="2016-11" db="EMBL/GenBank/DDBJ databases">
        <authorList>
            <person name="Jaros S."/>
            <person name="Januszkiewicz K."/>
            <person name="Wedrychowicz H."/>
        </authorList>
    </citation>
    <scope>NUCLEOTIDE SEQUENCE [LARGE SCALE GENOMIC DNA]</scope>
    <source>
        <strain evidence="5 6">DSM 27406</strain>
    </source>
</reference>
<dbReference type="InterPro" id="IPR034015">
    <property type="entry name" value="M1_LTA4H"/>
</dbReference>
<dbReference type="STRING" id="1419482.SAMN05444266_11626"/>
<feature type="domain" description="Peptidase M1 membrane alanine aminopeptidase" evidence="4">
    <location>
        <begin position="728"/>
        <end position="869"/>
    </location>
</feature>
<proteinExistence type="predicted"/>
<name>A0A1M7N2A8_9BACT</name>
<evidence type="ECO:0000313" key="5">
    <source>
        <dbReference type="EMBL" id="SHM97661.1"/>
    </source>
</evidence>
<keyword evidence="2" id="KW-0862">Zinc</keyword>
<dbReference type="SUPFAM" id="SSF49464">
    <property type="entry name" value="Carboxypeptidase regulatory domain-like"/>
    <property type="match status" value="1"/>
</dbReference>
<dbReference type="Proteomes" id="UP000184420">
    <property type="component" value="Unassembled WGS sequence"/>
</dbReference>
<dbReference type="SUPFAM" id="SSF55486">
    <property type="entry name" value="Metalloproteases ('zincins'), catalytic domain"/>
    <property type="match status" value="1"/>
</dbReference>
<feature type="binding site" evidence="2">
    <location>
        <position position="732"/>
    </location>
    <ligand>
        <name>Zn(2+)</name>
        <dbReference type="ChEBI" id="CHEBI:29105"/>
        <note>catalytic</note>
    </ligand>
</feature>
<dbReference type="InterPro" id="IPR008969">
    <property type="entry name" value="CarboxyPept-like_regulatory"/>
</dbReference>
<dbReference type="Gene3D" id="2.60.40.1730">
    <property type="entry name" value="tricorn interacting facor f3 domain"/>
    <property type="match status" value="1"/>
</dbReference>
<feature type="chain" id="PRO_5012703528" evidence="3">
    <location>
        <begin position="20"/>
        <end position="951"/>
    </location>
</feature>
<keyword evidence="6" id="KW-1185">Reference proteome</keyword>
<evidence type="ECO:0000259" key="4">
    <source>
        <dbReference type="Pfam" id="PF01433"/>
    </source>
</evidence>
<dbReference type="RefSeq" id="WP_083550982.1">
    <property type="nucleotide sequence ID" value="NZ_FRBL01000016.1"/>
</dbReference>
<dbReference type="InterPro" id="IPR042097">
    <property type="entry name" value="Aminopeptidase_N-like_N_sf"/>
</dbReference>
<dbReference type="Gene3D" id="1.10.390.10">
    <property type="entry name" value="Neutral Protease Domain 2"/>
    <property type="match status" value="1"/>
</dbReference>
<dbReference type="EMBL" id="FRBL01000016">
    <property type="protein sequence ID" value="SHM97661.1"/>
    <property type="molecule type" value="Genomic_DNA"/>
</dbReference>
<organism evidence="5 6">
    <name type="scientific">Chitinophaga jiangningensis</name>
    <dbReference type="NCBI Taxonomy" id="1419482"/>
    <lineage>
        <taxon>Bacteria</taxon>
        <taxon>Pseudomonadati</taxon>
        <taxon>Bacteroidota</taxon>
        <taxon>Chitinophagia</taxon>
        <taxon>Chitinophagales</taxon>
        <taxon>Chitinophagaceae</taxon>
        <taxon>Chitinophaga</taxon>
    </lineage>
</organism>
<keyword evidence="3" id="KW-0732">Signal</keyword>
<dbReference type="InterPro" id="IPR027268">
    <property type="entry name" value="Peptidase_M4/M1_CTD_sf"/>
</dbReference>
<feature type="binding site" evidence="2">
    <location>
        <position position="755"/>
    </location>
    <ligand>
        <name>Zn(2+)</name>
        <dbReference type="ChEBI" id="CHEBI:29105"/>
        <note>catalytic</note>
    </ligand>
</feature>
<feature type="signal peptide" evidence="3">
    <location>
        <begin position="1"/>
        <end position="19"/>
    </location>
</feature>
<gene>
    <name evidence="5" type="ORF">SAMN05444266_11626</name>
</gene>
<dbReference type="AlphaFoldDB" id="A0A1M7N2A8"/>
<accession>A0A1M7N2A8</accession>
<feature type="active site" description="Proton acceptor" evidence="1">
    <location>
        <position position="733"/>
    </location>
</feature>
<dbReference type="GO" id="GO:0008237">
    <property type="term" value="F:metallopeptidase activity"/>
    <property type="evidence" value="ECO:0007669"/>
    <property type="project" value="InterPro"/>
</dbReference>
<feature type="binding site" evidence="2">
    <location>
        <position position="736"/>
    </location>
    <ligand>
        <name>Zn(2+)</name>
        <dbReference type="ChEBI" id="CHEBI:29105"/>
        <note>catalytic</note>
    </ligand>
</feature>
<evidence type="ECO:0000313" key="6">
    <source>
        <dbReference type="Proteomes" id="UP000184420"/>
    </source>
</evidence>
<evidence type="ECO:0000256" key="3">
    <source>
        <dbReference type="SAM" id="SignalP"/>
    </source>
</evidence>
<dbReference type="Pfam" id="PF01433">
    <property type="entry name" value="Peptidase_M1"/>
    <property type="match status" value="1"/>
</dbReference>
<comment type="cofactor">
    <cofactor evidence="2">
        <name>Zn(2+)</name>
        <dbReference type="ChEBI" id="CHEBI:29105"/>
    </cofactor>
    <text evidence="2">Binds 1 zinc ion per subunit.</text>
</comment>
<dbReference type="PANTHER" id="PTHR45726">
    <property type="entry name" value="LEUKOTRIENE A-4 HYDROLASE"/>
    <property type="match status" value="1"/>
</dbReference>
<dbReference type="SUPFAM" id="SSF63737">
    <property type="entry name" value="Leukotriene A4 hydrolase N-terminal domain"/>
    <property type="match status" value="1"/>
</dbReference>
<keyword evidence="2" id="KW-0479">Metal-binding</keyword>
<feature type="active site" description="Proton donor" evidence="1">
    <location>
        <position position="809"/>
    </location>
</feature>
<dbReference type="PANTHER" id="PTHR45726:SF3">
    <property type="entry name" value="LEUKOTRIENE A-4 HYDROLASE"/>
    <property type="match status" value="1"/>
</dbReference>
<dbReference type="OrthoDB" id="100605at2"/>
<sequence>MRFYCLALIFSLCSLLVFSQQSFRVVSGKIRDARQQTPLPYASVQALHESSRTTANGHGDFLLKIPLWDRPDSLVITFMGYRRVVIPVPQEDGHLNVNLEQASMELAPVIISTPNGQSLIEKAIARMPANYDTARLRLSAFYREDIRMGQDTLNYNESVLDIFKVYRQPGQQDQIRLVKGRKHQTPPRDDPRFYNWISNITNTAYSSLMEDLQKSPDAPRSFLNPDNFYLYRFVYREAIMEGDRRLLIVDYMPRKPHKKALTKGTVYLEDSTLAIVKVVWSLTPDGANWINKHGMGGVAYTIMSRLMKASLTFQDAITTIQYKPYKGKWYLEQVHRHWELVVNSRSRQVHNAPWKGDFLLQVTGISTDSVKPFDAGVASKAAAVGQLIPQRYDTAFWENFNILLPDIPDTVKLTTTKDTAAVPGIRLSNRENGFTRRDTLRGMLSPFRTCYDVTFYNLDVSVSAEKKYIRGRNEIQFRVMQPFSRFQLDLYANMVIDSVLYKDAPVSYTREYDAVFITLPDTLISGQSAVTIVYHGQPQEGDARLPMYGGILYDKDPAGNPWTQMVCQGSGASVWWPNKDHQSDEPDSMRIAVTVPAGYTEISNGQLLSKVNLGDTSTRYEWRVTYPVNNYNVSFCIGKYSHFTDQYRSITGDTLVLDYYVLPMHLERARKLFPEVKQMLATFEKAFGAYPFPRDGFKLVESPYPMEHQSIVCFGKILNDTGLLILPSIIWHESAHEWWGNAITSEDIADMWIHEGFATYAEVLMTEMLFGKAVGAATVAESKTGVLNKEPVIGVYNVNHIHYDIGDMYTKASLMLHTLRQLLPGDSAWYTLLNNIQRQYRYRTLSSDSLEAFISHQMKRNLKPFFDQYLRLTTIPRLEYSLKNVAGGLQLRYRWAGTVAGFDMPVKYTIGEKPGGWLYPEAEWKVTTLKKMNAEDVGVDDENFYITVEKQ</sequence>
<protein>
    <submittedName>
        <fullName evidence="5">CarboxypepD_reg-like domain-containing protein</fullName>
    </submittedName>
</protein>
<evidence type="ECO:0000256" key="1">
    <source>
        <dbReference type="PIRSR" id="PIRSR634015-1"/>
    </source>
</evidence>